<dbReference type="NCBIfam" id="NF008072">
    <property type="entry name" value="PRK10809.1"/>
    <property type="match status" value="1"/>
</dbReference>
<dbReference type="Gene3D" id="3.40.630.30">
    <property type="match status" value="1"/>
</dbReference>
<sequence length="202" mass="23285">MNLFIKKSTRYVEGTTGIKTKRTISTLISGKDADELSSYYLRNADFLRPLEPVKSDDYNTLTAWKTRTNVFARENRQDQAYRYAVQLKNESTIIAVVHFTNVVRGVFQACHLGFSLDEKQQGKGLMFEILSALIPHVFHVTHLHRVMANYMPENIKSGVLLERLGFEKEGYAKDYLMIAGKWRDHILTSKIHHSYESAQQPE</sequence>
<accession>A0A3S5F8N8</accession>
<evidence type="ECO:0000256" key="2">
    <source>
        <dbReference type="ARBA" id="ARBA00023315"/>
    </source>
</evidence>
<dbReference type="PROSITE" id="PS51186">
    <property type="entry name" value="GNAT"/>
    <property type="match status" value="1"/>
</dbReference>
<comment type="similarity">
    <text evidence="3">Belongs to the acetyltransferase family. RimJ subfamily.</text>
</comment>
<evidence type="ECO:0000259" key="4">
    <source>
        <dbReference type="PROSITE" id="PS51186"/>
    </source>
</evidence>
<keyword evidence="2" id="KW-0012">Acyltransferase</keyword>
<dbReference type="GO" id="GO:0008999">
    <property type="term" value="F:protein-N-terminal-alanine acetyltransferase activity"/>
    <property type="evidence" value="ECO:0007669"/>
    <property type="project" value="TreeGrafter"/>
</dbReference>
<dbReference type="GO" id="GO:0005737">
    <property type="term" value="C:cytoplasm"/>
    <property type="evidence" value="ECO:0007669"/>
    <property type="project" value="TreeGrafter"/>
</dbReference>
<evidence type="ECO:0000313" key="5">
    <source>
        <dbReference type="EMBL" id="VEJ44456.1"/>
    </source>
</evidence>
<dbReference type="RefSeq" id="WP_126601879.1">
    <property type="nucleotide sequence ID" value="NZ_LR134529.1"/>
</dbReference>
<dbReference type="Proteomes" id="UP000274201">
    <property type="component" value="Chromosome"/>
</dbReference>
<keyword evidence="1 5" id="KW-0808">Transferase</keyword>
<dbReference type="InterPro" id="IPR000182">
    <property type="entry name" value="GNAT_dom"/>
</dbReference>
<feature type="domain" description="N-acetyltransferase" evidence="4">
    <location>
        <begin position="45"/>
        <end position="184"/>
    </location>
</feature>
<reference evidence="5 6" key="1">
    <citation type="submission" date="2018-12" db="EMBL/GenBank/DDBJ databases">
        <authorList>
            <consortium name="Pathogen Informatics"/>
        </authorList>
    </citation>
    <scope>NUCLEOTIDE SEQUENCE [LARGE SCALE GENOMIC DNA]</scope>
    <source>
        <strain evidence="5 6">NCTC12905</strain>
    </source>
</reference>
<dbReference type="InterPro" id="IPR016181">
    <property type="entry name" value="Acyl_CoA_acyltransferase"/>
</dbReference>
<dbReference type="InterPro" id="IPR051531">
    <property type="entry name" value="N-acetyltransferase"/>
</dbReference>
<organism evidence="5 6">
    <name type="scientific">Bartonella vinsonii</name>
    <name type="common">Rochalimaea vinsonii</name>
    <dbReference type="NCBI Taxonomy" id="33047"/>
    <lineage>
        <taxon>Bacteria</taxon>
        <taxon>Pseudomonadati</taxon>
        <taxon>Pseudomonadota</taxon>
        <taxon>Alphaproteobacteria</taxon>
        <taxon>Hyphomicrobiales</taxon>
        <taxon>Bartonellaceae</taxon>
        <taxon>Bartonella</taxon>
    </lineage>
</organism>
<name>A0A3S5F8N8_BARVI</name>
<gene>
    <name evidence="5" type="ORF">NCTC12905_00092</name>
</gene>
<dbReference type="AlphaFoldDB" id="A0A3S5F8N8"/>
<evidence type="ECO:0000256" key="3">
    <source>
        <dbReference type="ARBA" id="ARBA00038502"/>
    </source>
</evidence>
<dbReference type="SUPFAM" id="SSF55729">
    <property type="entry name" value="Acyl-CoA N-acyltransferases (Nat)"/>
    <property type="match status" value="1"/>
</dbReference>
<dbReference type="PANTHER" id="PTHR43792:SF8">
    <property type="entry name" value="[RIBOSOMAL PROTEIN US5]-ALANINE N-ACETYLTRANSFERASE"/>
    <property type="match status" value="1"/>
</dbReference>
<dbReference type="PANTHER" id="PTHR43792">
    <property type="entry name" value="GNAT FAMILY, PUTATIVE (AFU_ORTHOLOGUE AFUA_3G00765)-RELATED-RELATED"/>
    <property type="match status" value="1"/>
</dbReference>
<dbReference type="OrthoDB" id="9801669at2"/>
<dbReference type="Pfam" id="PF13302">
    <property type="entry name" value="Acetyltransf_3"/>
    <property type="match status" value="1"/>
</dbReference>
<proteinExistence type="inferred from homology"/>
<dbReference type="EMBL" id="LR134529">
    <property type="protein sequence ID" value="VEJ44456.1"/>
    <property type="molecule type" value="Genomic_DNA"/>
</dbReference>
<evidence type="ECO:0000313" key="6">
    <source>
        <dbReference type="Proteomes" id="UP000274201"/>
    </source>
</evidence>
<evidence type="ECO:0000256" key="1">
    <source>
        <dbReference type="ARBA" id="ARBA00022679"/>
    </source>
</evidence>
<protein>
    <submittedName>
        <fullName evidence="5">Ribosomal-protein-S5-alanine N-acetyltransferase</fullName>
    </submittedName>
</protein>